<dbReference type="eggNOG" id="COG4575">
    <property type="taxonomic scope" value="Bacteria"/>
</dbReference>
<keyword evidence="2" id="KW-1185">Reference proteome</keyword>
<accession>X7EHU0</accession>
<comment type="caution">
    <text evidence="1">The sequence shown here is derived from an EMBL/GenBank/DDBJ whole genome shotgun (WGS) entry which is preliminary data.</text>
</comment>
<dbReference type="STRING" id="1449350.OCH239_20600"/>
<gene>
    <name evidence="1" type="ORF">OCH239_20600</name>
</gene>
<protein>
    <recommendedName>
        <fullName evidence="3">DUF883 domain-containing protein</fullName>
    </recommendedName>
</protein>
<dbReference type="Proteomes" id="UP000022447">
    <property type="component" value="Unassembled WGS sequence"/>
</dbReference>
<evidence type="ECO:0008006" key="3">
    <source>
        <dbReference type="Google" id="ProtNLM"/>
    </source>
</evidence>
<name>X7EHU0_9RHOB</name>
<dbReference type="AlphaFoldDB" id="X7EHU0"/>
<reference evidence="1 2" key="1">
    <citation type="submission" date="2014-01" db="EMBL/GenBank/DDBJ databases">
        <title>Roseivivax halodurans JCM 10272 Genome Sequencing.</title>
        <authorList>
            <person name="Lai Q."/>
            <person name="Li G."/>
            <person name="Shao Z."/>
        </authorList>
    </citation>
    <scope>NUCLEOTIDE SEQUENCE [LARGE SCALE GENOMIC DNA]</scope>
    <source>
        <strain evidence="1 2">JCM 10272</strain>
    </source>
</reference>
<organism evidence="1 2">
    <name type="scientific">Roseivivax halodurans JCM 10272</name>
    <dbReference type="NCBI Taxonomy" id="1449350"/>
    <lineage>
        <taxon>Bacteria</taxon>
        <taxon>Pseudomonadati</taxon>
        <taxon>Pseudomonadota</taxon>
        <taxon>Alphaproteobacteria</taxon>
        <taxon>Rhodobacterales</taxon>
        <taxon>Roseobacteraceae</taxon>
        <taxon>Roseivivax</taxon>
    </lineage>
</organism>
<evidence type="ECO:0000313" key="1">
    <source>
        <dbReference type="EMBL" id="ETX14761.1"/>
    </source>
</evidence>
<proteinExistence type="predicted"/>
<dbReference type="EMBL" id="JALZ01000008">
    <property type="protein sequence ID" value="ETX14761.1"/>
    <property type="molecule type" value="Genomic_DNA"/>
</dbReference>
<evidence type="ECO:0000313" key="2">
    <source>
        <dbReference type="Proteomes" id="UP000022447"/>
    </source>
</evidence>
<sequence length="132" mass="14450">MSPRCSFFLNIKLPGIIMAETQLKDIEAQANKAAGRDSDALADQVSVLRQDLANITELLGEIGVRRKDETLAAARERMGKVRQEGEARWHDVQTKAHETQDELLEAIRRQPGTALGIAVAAGFLAGLLTSRK</sequence>